<keyword evidence="6 10" id="KW-0808">Transferase</keyword>
<comment type="subcellular location">
    <subcellularLocation>
        <location evidence="2 10">Cytoplasm</location>
    </subcellularLocation>
</comment>
<evidence type="ECO:0000256" key="1">
    <source>
        <dbReference type="ARBA" id="ARBA00001107"/>
    </source>
</evidence>
<evidence type="ECO:0000313" key="13">
    <source>
        <dbReference type="EMBL" id="RHW48489.1"/>
    </source>
</evidence>
<keyword evidence="5 10" id="KW-0963">Cytoplasm</keyword>
<proteinExistence type="inferred from homology"/>
<protein>
    <recommendedName>
        <fullName evidence="10">Galactose-1-phosphate uridylyltransferase</fullName>
        <shortName evidence="10">Gal-1-P uridylyltransferase</shortName>
        <ecNumber evidence="10">2.7.7.12</ecNumber>
    </recommendedName>
    <alternativeName>
        <fullName evidence="10">UDP-glucose--hexose-1-phosphate uridylyltransferase</fullName>
    </alternativeName>
</protein>
<accession>A0A417ZCS4</accession>
<dbReference type="Pfam" id="PF01087">
    <property type="entry name" value="GalP_UDP_transf"/>
    <property type="match status" value="1"/>
</dbReference>
<name>A0A417ZCS4_9LACO</name>
<evidence type="ECO:0000256" key="4">
    <source>
        <dbReference type="ARBA" id="ARBA00008706"/>
    </source>
</evidence>
<dbReference type="AlphaFoldDB" id="A0A417ZCS4"/>
<dbReference type="InterPro" id="IPR005849">
    <property type="entry name" value="GalP_Utransf_N"/>
</dbReference>
<feature type="domain" description="Galactose-1-phosphate uridyl transferase C-terminal" evidence="12">
    <location>
        <begin position="244"/>
        <end position="437"/>
    </location>
</feature>
<reference evidence="13 14" key="1">
    <citation type="submission" date="2018-07" db="EMBL/GenBank/DDBJ databases">
        <title>Genome sequences of six Lactobacillus spp. isolated from bumble bee guts.</title>
        <authorList>
            <person name="Motta E.V.S."/>
            <person name="Moran N.A."/>
        </authorList>
    </citation>
    <scope>NUCLEOTIDE SEQUENCE [LARGE SCALE GENOMIC DNA]</scope>
    <source>
        <strain evidence="13 14">LV-8.1</strain>
    </source>
</reference>
<evidence type="ECO:0000256" key="10">
    <source>
        <dbReference type="HAMAP-Rule" id="MF_00571"/>
    </source>
</evidence>
<dbReference type="PROSITE" id="PS01163">
    <property type="entry name" value="GAL_P_UDP_TRANSF_II"/>
    <property type="match status" value="1"/>
</dbReference>
<dbReference type="RefSeq" id="WP_118910053.1">
    <property type="nucleotide sequence ID" value="NZ_QOCS01000004.1"/>
</dbReference>
<evidence type="ECO:0000256" key="2">
    <source>
        <dbReference type="ARBA" id="ARBA00004496"/>
    </source>
</evidence>
<dbReference type="HAMAP" id="MF_00571">
    <property type="entry name" value="GalP_UDP_trans"/>
    <property type="match status" value="1"/>
</dbReference>
<comment type="catalytic activity">
    <reaction evidence="1 10">
        <text>alpha-D-galactose 1-phosphate + UDP-alpha-D-glucose = alpha-D-glucose 1-phosphate + UDP-alpha-D-galactose</text>
        <dbReference type="Rhea" id="RHEA:13989"/>
        <dbReference type="ChEBI" id="CHEBI:58336"/>
        <dbReference type="ChEBI" id="CHEBI:58601"/>
        <dbReference type="ChEBI" id="CHEBI:58885"/>
        <dbReference type="ChEBI" id="CHEBI:66914"/>
        <dbReference type="EC" id="2.7.7.12"/>
    </reaction>
</comment>
<comment type="caution">
    <text evidence="13">The sequence shown here is derived from an EMBL/GenBank/DDBJ whole genome shotgun (WGS) entry which is preliminary data.</text>
</comment>
<evidence type="ECO:0000259" key="12">
    <source>
        <dbReference type="Pfam" id="PF02744"/>
    </source>
</evidence>
<dbReference type="Proteomes" id="UP000284822">
    <property type="component" value="Unassembled WGS sequence"/>
</dbReference>
<dbReference type="NCBIfam" id="TIGR01239">
    <property type="entry name" value="galT_2"/>
    <property type="match status" value="1"/>
</dbReference>
<evidence type="ECO:0000256" key="8">
    <source>
        <dbReference type="ARBA" id="ARBA00023144"/>
    </source>
</evidence>
<evidence type="ECO:0000256" key="5">
    <source>
        <dbReference type="ARBA" id="ARBA00022490"/>
    </source>
</evidence>
<organism evidence="13 14">
    <name type="scientific">Bombilactobacillus bombi</name>
    <dbReference type="NCBI Taxonomy" id="1303590"/>
    <lineage>
        <taxon>Bacteria</taxon>
        <taxon>Bacillati</taxon>
        <taxon>Bacillota</taxon>
        <taxon>Bacilli</taxon>
        <taxon>Lactobacillales</taxon>
        <taxon>Lactobacillaceae</taxon>
        <taxon>Bombilactobacillus</taxon>
    </lineage>
</organism>
<dbReference type="EMBL" id="QOCS01000004">
    <property type="protein sequence ID" value="RHW48489.1"/>
    <property type="molecule type" value="Genomic_DNA"/>
</dbReference>
<comment type="pathway">
    <text evidence="3 10">Carbohydrate metabolism; galactose metabolism.</text>
</comment>
<dbReference type="PIRSF" id="PIRSF006005">
    <property type="entry name" value="GalT_BS"/>
    <property type="match status" value="1"/>
</dbReference>
<keyword evidence="8 10" id="KW-0299">Galactose metabolism</keyword>
<dbReference type="PANTHER" id="PTHR39191">
    <property type="entry name" value="GALACTOSE-1-PHOSPHATE URIDYLYLTRANSFERASE"/>
    <property type="match status" value="1"/>
</dbReference>
<evidence type="ECO:0000256" key="9">
    <source>
        <dbReference type="ARBA" id="ARBA00023277"/>
    </source>
</evidence>
<dbReference type="GO" id="GO:0005737">
    <property type="term" value="C:cytoplasm"/>
    <property type="evidence" value="ECO:0007669"/>
    <property type="project" value="UniProtKB-SubCell"/>
</dbReference>
<gene>
    <name evidence="10" type="primary">galT</name>
    <name evidence="13" type="ORF">DS832_01075</name>
</gene>
<dbReference type="InterPro" id="IPR000766">
    <property type="entry name" value="GalP_uridyl_Trfase_II"/>
</dbReference>
<evidence type="ECO:0000313" key="14">
    <source>
        <dbReference type="Proteomes" id="UP000284822"/>
    </source>
</evidence>
<evidence type="ECO:0000256" key="7">
    <source>
        <dbReference type="ARBA" id="ARBA00022695"/>
    </source>
</evidence>
<comment type="similarity">
    <text evidence="4 10">Belongs to the galactose-1-phosphate uridylyltransferase type 2 family.</text>
</comment>
<evidence type="ECO:0000256" key="6">
    <source>
        <dbReference type="ARBA" id="ARBA00022679"/>
    </source>
</evidence>
<dbReference type="GO" id="GO:0008108">
    <property type="term" value="F:UDP-glucose:hexose-1-phosphate uridylyltransferase activity"/>
    <property type="evidence" value="ECO:0007669"/>
    <property type="project" value="UniProtKB-UniRule"/>
</dbReference>
<keyword evidence="9 10" id="KW-0119">Carbohydrate metabolism</keyword>
<dbReference type="NCBIfam" id="NF003630">
    <property type="entry name" value="PRK05270.1-3"/>
    <property type="match status" value="1"/>
</dbReference>
<dbReference type="GO" id="GO:0006012">
    <property type="term" value="P:galactose metabolic process"/>
    <property type="evidence" value="ECO:0007669"/>
    <property type="project" value="UniProtKB-UniRule"/>
</dbReference>
<dbReference type="UniPathway" id="UPA00214"/>
<dbReference type="NCBIfam" id="NF003629">
    <property type="entry name" value="PRK05270.1-2"/>
    <property type="match status" value="1"/>
</dbReference>
<dbReference type="Pfam" id="PF02744">
    <property type="entry name" value="GalP_UDP_tr_C"/>
    <property type="match status" value="1"/>
</dbReference>
<sequence>MSENLVTLFADKIIMQQKTFYPLDRNYLINKIYALVGDYAIDYPTTKNLEMLDIVQLLVDNAVANQQIAADSNSREILACQLTDLYTPAPSQINQHFWNQYQLSPQAATDYFYQICEQNNYIKTKDNAKNISYQTSTAYGDLEITINLAKPEKDPKAIAAARLQKNNGYPADKLSMENEGYLGRADFPARTNHRIIRLTLGGETWGFQYSPYAYFNEHCIFLSNQQRPMHIDSETFTNLFEIVRLFPHYFVGSNADLPIVGGSVLSHDHYQGGRHLFPMMKAPLKISFQLKNHPHIIAGIVNWPMSVIRLAGNNPTDLIQASQEILTAWQHYSDESVNVRAIVADKQHHTITPIVYRQNQQWIIDLVLRDNQTSQQYPDGIFHPHQDVQHIKKENIGLIEVMGRAILPGRLQQELQEVKHYLLQEPNHIADYHLTWAQSLQKSHTINDSNVEQIIKDSIGQIFARVLEDAGVFKNNPVGEEAFQRFLQVLN</sequence>
<feature type="domain" description="Galactose-1-phosphate uridyl transferase N-terminal" evidence="11">
    <location>
        <begin position="20"/>
        <end position="228"/>
    </location>
</feature>
<evidence type="ECO:0000259" key="11">
    <source>
        <dbReference type="Pfam" id="PF01087"/>
    </source>
</evidence>
<dbReference type="InterPro" id="IPR005850">
    <property type="entry name" value="GalP_Utransf_C"/>
</dbReference>
<keyword evidence="7 10" id="KW-0548">Nucleotidyltransferase</keyword>
<evidence type="ECO:0000256" key="3">
    <source>
        <dbReference type="ARBA" id="ARBA00004947"/>
    </source>
</evidence>
<dbReference type="InterPro" id="IPR023425">
    <property type="entry name" value="GalP_uridyl_Trfase_II_CS"/>
</dbReference>
<dbReference type="PANTHER" id="PTHR39191:SF1">
    <property type="entry name" value="DUF4922 DOMAIN-CONTAINING PROTEIN"/>
    <property type="match status" value="1"/>
</dbReference>
<dbReference type="EC" id="2.7.7.12" evidence="10"/>